<dbReference type="InParanoid" id="T1FIZ4"/>
<dbReference type="HOGENOM" id="CLU_1760794_0_0_1"/>
<reference evidence="3" key="3">
    <citation type="submission" date="2015-06" db="UniProtKB">
        <authorList>
            <consortium name="EnsemblMetazoa"/>
        </authorList>
    </citation>
    <scope>IDENTIFICATION</scope>
</reference>
<evidence type="ECO:0000313" key="4">
    <source>
        <dbReference type="Proteomes" id="UP000015101"/>
    </source>
</evidence>
<reference evidence="4" key="1">
    <citation type="submission" date="2012-12" db="EMBL/GenBank/DDBJ databases">
        <authorList>
            <person name="Hellsten U."/>
            <person name="Grimwood J."/>
            <person name="Chapman J.A."/>
            <person name="Shapiro H."/>
            <person name="Aerts A."/>
            <person name="Otillar R.P."/>
            <person name="Terry A.Y."/>
            <person name="Boore J.L."/>
            <person name="Simakov O."/>
            <person name="Marletaz F."/>
            <person name="Cho S.-J."/>
            <person name="Edsinger-Gonzales E."/>
            <person name="Havlak P."/>
            <person name="Kuo D.-H."/>
            <person name="Larsson T."/>
            <person name="Lv J."/>
            <person name="Arendt D."/>
            <person name="Savage R."/>
            <person name="Osoegawa K."/>
            <person name="de Jong P."/>
            <person name="Lindberg D.R."/>
            <person name="Seaver E.C."/>
            <person name="Weisblat D.A."/>
            <person name="Putnam N.H."/>
            <person name="Grigoriev I.V."/>
            <person name="Rokhsar D.S."/>
        </authorList>
    </citation>
    <scope>NUCLEOTIDE SEQUENCE</scope>
</reference>
<feature type="compositionally biased region" description="Basic and acidic residues" evidence="1">
    <location>
        <begin position="54"/>
        <end position="77"/>
    </location>
</feature>
<dbReference type="AlphaFoldDB" id="T1FIZ4"/>
<reference evidence="2 4" key="2">
    <citation type="journal article" date="2013" name="Nature">
        <title>Insights into bilaterian evolution from three spiralian genomes.</title>
        <authorList>
            <person name="Simakov O."/>
            <person name="Marletaz F."/>
            <person name="Cho S.J."/>
            <person name="Edsinger-Gonzales E."/>
            <person name="Havlak P."/>
            <person name="Hellsten U."/>
            <person name="Kuo D.H."/>
            <person name="Larsson T."/>
            <person name="Lv J."/>
            <person name="Arendt D."/>
            <person name="Savage R."/>
            <person name="Osoegawa K."/>
            <person name="de Jong P."/>
            <person name="Grimwood J."/>
            <person name="Chapman J.A."/>
            <person name="Shapiro H."/>
            <person name="Aerts A."/>
            <person name="Otillar R.P."/>
            <person name="Terry A.Y."/>
            <person name="Boore J.L."/>
            <person name="Grigoriev I.V."/>
            <person name="Lindberg D.R."/>
            <person name="Seaver E.C."/>
            <person name="Weisblat D.A."/>
            <person name="Putnam N.H."/>
            <person name="Rokhsar D.S."/>
        </authorList>
    </citation>
    <scope>NUCLEOTIDE SEQUENCE</scope>
</reference>
<dbReference type="Proteomes" id="UP000015101">
    <property type="component" value="Unassembled WGS sequence"/>
</dbReference>
<accession>T1FIZ4</accession>
<dbReference type="EMBL" id="KB097788">
    <property type="protein sequence ID" value="ESN89944.1"/>
    <property type="molecule type" value="Genomic_DNA"/>
</dbReference>
<keyword evidence="4" id="KW-1185">Reference proteome</keyword>
<dbReference type="EMBL" id="AMQM01008491">
    <property type="status" value="NOT_ANNOTATED_CDS"/>
    <property type="molecule type" value="Genomic_DNA"/>
</dbReference>
<evidence type="ECO:0000313" key="3">
    <source>
        <dbReference type="EnsemblMetazoa" id="HelroP182954"/>
    </source>
</evidence>
<protein>
    <submittedName>
        <fullName evidence="2 3">Uncharacterized protein</fullName>
    </submittedName>
</protein>
<dbReference type="RefSeq" id="XP_009031920.1">
    <property type="nucleotide sequence ID" value="XM_009033672.1"/>
</dbReference>
<feature type="compositionally biased region" description="Polar residues" evidence="1">
    <location>
        <begin position="80"/>
        <end position="90"/>
    </location>
</feature>
<dbReference type="GeneID" id="20208793"/>
<organism evidence="3 4">
    <name type="scientific">Helobdella robusta</name>
    <name type="common">Californian leech</name>
    <dbReference type="NCBI Taxonomy" id="6412"/>
    <lineage>
        <taxon>Eukaryota</taxon>
        <taxon>Metazoa</taxon>
        <taxon>Spiralia</taxon>
        <taxon>Lophotrochozoa</taxon>
        <taxon>Annelida</taxon>
        <taxon>Clitellata</taxon>
        <taxon>Hirudinea</taxon>
        <taxon>Rhynchobdellida</taxon>
        <taxon>Glossiphoniidae</taxon>
        <taxon>Helobdella</taxon>
    </lineage>
</organism>
<sequence>MIPGENMRHIHETKNPLIFTKGLPTNKEQKENALKKVIWQKDFSYKQPVPYEVTKNEKHRGEKRKRDEDGSPYDTHRTKVTNFLNGSPCKSQLDESSDDAESQNNADYLKKEIEIFEKRQPHIAKSFHEVQDCDEFAIYYDGAAIEWGIYELLKGIEPL</sequence>
<evidence type="ECO:0000313" key="2">
    <source>
        <dbReference type="EMBL" id="ESN89944.1"/>
    </source>
</evidence>
<dbReference type="CTD" id="20208793"/>
<evidence type="ECO:0000256" key="1">
    <source>
        <dbReference type="SAM" id="MobiDB-lite"/>
    </source>
</evidence>
<proteinExistence type="predicted"/>
<name>T1FIZ4_HELRO</name>
<dbReference type="KEGG" id="hro:HELRODRAFT_182954"/>
<feature type="region of interest" description="Disordered" evidence="1">
    <location>
        <begin position="50"/>
        <end position="104"/>
    </location>
</feature>
<gene>
    <name evidence="3" type="primary">20208793</name>
    <name evidence="2" type="ORF">HELRODRAFT_182954</name>
</gene>
<dbReference type="EnsemblMetazoa" id="HelroT182954">
    <property type="protein sequence ID" value="HelroP182954"/>
    <property type="gene ID" value="HelroG182954"/>
</dbReference>